<comment type="cofactor">
    <cofactor evidence="7">
        <name>Ca(2+)</name>
        <dbReference type="ChEBI" id="CHEBI:29108"/>
    </cofactor>
    <text evidence="7">Binds 1 Ca(2+) ion per subunit.</text>
</comment>
<evidence type="ECO:0000313" key="10">
    <source>
        <dbReference type="Proteomes" id="UP001620514"/>
    </source>
</evidence>
<feature type="active site" description="Charge relay system" evidence="7">
    <location>
        <position position="269"/>
    </location>
</feature>
<sequence length="1385" mass="145852">MDVPANYNVLQGSARRARRGVTIAGPADPDEKLSVSVVVRRRADAPPLWDQDHWAKTPPGRRKFLSRPEFARTFGADLDDLERVASFGFAHELTVVESDSARRTVVLTGTVAQMSSAFAVELNMYRSPTETYRGREGAIYLPSDLVDLVEGVFGLDNRRMARHASGGPSGAVPLTPPQVAGLYGFPTTSAASQTVAILEFSGPTSNPSTPRSGFSTSDVASFLSSVHVTPSSTRTIKSVTVDPSPTSPGNSPFYNASTFASYPPDPDVEVALDVEIVASVTPDSNIAVYFAPFTEQGWVDAINQIVADHTNDPSVLSISYGWPELEADQLLNYPAPPGPYPWPFEWTQAAANALTTAFQSAAMIGMTVFVSSGDHGSDCGEQDGKAHVLYPASDPWVTTCGGTTITSTSPLTQITWNDNSGNDDLSAYPNYVGDATGGGISYLWGAQPWQENANVPLSKNGDGRQGRGIPDVAGNASAYSGYTLWLYGQSANDLAYTDIPQTLGTIGGTSAVAPLYAALLAIINAALPERVGYLNPTLYAIGSTLGQNVFVDIADGASNAVYWVNEDESAGGPSPGYASVTGWDACTGWGTINGSALLAFFQQLFQRSLTINLERSTYGQNEALQNDGVFAGALFVVVDGLKASEFPGGGITQLITTLTPSAAQLALLAAWAPSIPAPAGTGIVFTPTGVDSDDPSLGPEVQRFTFTYQVQIPQSAFTTPGVTYPELLTITASLPIATNPPSPGSSQIELITAADPFFSDEANGGSAILSEDLRAFYVEEGQTMFGMKLGSSQAPTPLTFIQKVVTNMSGVNGTVPGDSVDSFESLPHAPNTDTQLSVFPTTTGGTKVYNFALARVRLTGTGPTEGATKVRVFFRTWQAQSTAITYTTPAAGSGASPSTGSFRQYTDPPGTANGVKVPLLGISGNEYTTVPYFATPRVSPGVDMTTQPEDAPFNAKGIVPPAAGGTTYAYFGAWLDTNLTTGQFPLQPPPANPDGENGGFNGLSLVPITKLFRGLHQCLVAEIVDDEAPIITGATPGSSDKLAQRNIAFVPVANPGVVDSRLATHTFEIQPSPAVLGASDLPDELMIDWGQIPKGSVASLYLPAVDAADVLALAAKMYTFHDLSASDAHTLVCPTGGITYVPIPPGSGSGVNLAGLFSVELPSGITKGQAFEIVVRQVKSASARARTPPPPPPPSVLQFASASVGTSTVLTWRRICGAFRITIPVSTKGNMLVPAERALSLMRWVGETIPPTDRWYPVFVRYIGQLAGRVAGLGGDPNTVPPTGTGIWPGGLGGGQPVGGGHGGPGDGDVVGKIEGLIYDHFGDFEGFLLETERGESFTFYSRESFVEDIACRAWTDRLRVTVILENGHDDRPRRIILHPPHHPQ</sequence>
<feature type="domain" description="Peptidase S53" evidence="8">
    <location>
        <begin position="173"/>
        <end position="604"/>
    </location>
</feature>
<dbReference type="CDD" id="cd04056">
    <property type="entry name" value="Peptidases_S53"/>
    <property type="match status" value="1"/>
</dbReference>
<keyword evidence="2 7" id="KW-0479">Metal-binding</keyword>
<dbReference type="PANTHER" id="PTHR14218:SF15">
    <property type="entry name" value="TRIPEPTIDYL-PEPTIDASE 1"/>
    <property type="match status" value="1"/>
</dbReference>
<evidence type="ECO:0000256" key="6">
    <source>
        <dbReference type="ARBA" id="ARBA00023145"/>
    </source>
</evidence>
<dbReference type="SUPFAM" id="SSF52743">
    <property type="entry name" value="Subtilisin-like"/>
    <property type="match status" value="1"/>
</dbReference>
<dbReference type="SUPFAM" id="SSF54897">
    <property type="entry name" value="Protease propeptides/inhibitors"/>
    <property type="match status" value="1"/>
</dbReference>
<keyword evidence="1 7" id="KW-0645">Protease</keyword>
<name>A0ABW8MAH3_9BURK</name>
<evidence type="ECO:0000256" key="1">
    <source>
        <dbReference type="ARBA" id="ARBA00022670"/>
    </source>
</evidence>
<keyword evidence="10" id="KW-1185">Reference proteome</keyword>
<dbReference type="RefSeq" id="WP_404604260.1">
    <property type="nucleotide sequence ID" value="NZ_JBIYDN010000001.1"/>
</dbReference>
<feature type="binding site" evidence="7">
    <location>
        <position position="584"/>
    </location>
    <ligand>
        <name>Ca(2+)</name>
        <dbReference type="ChEBI" id="CHEBI:29108"/>
    </ligand>
</feature>
<dbReference type="SMART" id="SM00944">
    <property type="entry name" value="Pro-kuma_activ"/>
    <property type="match status" value="1"/>
</dbReference>
<organism evidence="9 10">
    <name type="scientific">Caballeronia udeis</name>
    <dbReference type="NCBI Taxonomy" id="1232866"/>
    <lineage>
        <taxon>Bacteria</taxon>
        <taxon>Pseudomonadati</taxon>
        <taxon>Pseudomonadota</taxon>
        <taxon>Betaproteobacteria</taxon>
        <taxon>Burkholderiales</taxon>
        <taxon>Burkholderiaceae</taxon>
        <taxon>Caballeronia</taxon>
    </lineage>
</organism>
<dbReference type="InterPro" id="IPR050819">
    <property type="entry name" value="Tripeptidyl-peptidase_I"/>
</dbReference>
<dbReference type="EMBL" id="JBIYDN010000001">
    <property type="protein sequence ID" value="MFK4440567.1"/>
    <property type="molecule type" value="Genomic_DNA"/>
</dbReference>
<dbReference type="InterPro" id="IPR015366">
    <property type="entry name" value="S53_propep"/>
</dbReference>
<keyword evidence="4 7" id="KW-0720">Serine protease</keyword>
<evidence type="ECO:0000313" key="9">
    <source>
        <dbReference type="EMBL" id="MFK4440567.1"/>
    </source>
</evidence>
<evidence type="ECO:0000256" key="4">
    <source>
        <dbReference type="ARBA" id="ARBA00022825"/>
    </source>
</evidence>
<dbReference type="PANTHER" id="PTHR14218">
    <property type="entry name" value="PROTEASE S8 TRIPEPTIDYL PEPTIDASE I CLN2"/>
    <property type="match status" value="1"/>
</dbReference>
<feature type="active site" description="Charge relay system" evidence="7">
    <location>
        <position position="510"/>
    </location>
</feature>
<evidence type="ECO:0000256" key="3">
    <source>
        <dbReference type="ARBA" id="ARBA00022801"/>
    </source>
</evidence>
<dbReference type="InterPro" id="IPR030400">
    <property type="entry name" value="Sedolisin_dom"/>
</dbReference>
<feature type="binding site" evidence="7">
    <location>
        <position position="552"/>
    </location>
    <ligand>
        <name>Ca(2+)</name>
        <dbReference type="ChEBI" id="CHEBI:29108"/>
    </ligand>
</feature>
<evidence type="ECO:0000256" key="5">
    <source>
        <dbReference type="ARBA" id="ARBA00022837"/>
    </source>
</evidence>
<feature type="binding site" evidence="7">
    <location>
        <position position="553"/>
    </location>
    <ligand>
        <name>Ca(2+)</name>
        <dbReference type="ChEBI" id="CHEBI:29108"/>
    </ligand>
</feature>
<accession>A0ABW8MAH3</accession>
<evidence type="ECO:0000256" key="2">
    <source>
        <dbReference type="ARBA" id="ARBA00022723"/>
    </source>
</evidence>
<protein>
    <recommendedName>
        <fullName evidence="8">Peptidase S53 domain-containing protein</fullName>
    </recommendedName>
</protein>
<proteinExistence type="predicted"/>
<dbReference type="CDD" id="cd11377">
    <property type="entry name" value="Pro-peptidase_S53"/>
    <property type="match status" value="1"/>
</dbReference>
<evidence type="ECO:0000256" key="7">
    <source>
        <dbReference type="PROSITE-ProRule" id="PRU01032"/>
    </source>
</evidence>
<keyword evidence="3 7" id="KW-0378">Hydrolase</keyword>
<comment type="caution">
    <text evidence="9">The sequence shown here is derived from an EMBL/GenBank/DDBJ whole genome shotgun (WGS) entry which is preliminary data.</text>
</comment>
<keyword evidence="5 7" id="KW-0106">Calcium</keyword>
<dbReference type="PROSITE" id="PS51695">
    <property type="entry name" value="SEDOLISIN"/>
    <property type="match status" value="1"/>
</dbReference>
<feature type="binding site" evidence="7">
    <location>
        <position position="582"/>
    </location>
    <ligand>
        <name>Ca(2+)</name>
        <dbReference type="ChEBI" id="CHEBI:29108"/>
    </ligand>
</feature>
<reference evidence="9 10" key="1">
    <citation type="submission" date="2024-10" db="EMBL/GenBank/DDBJ databases">
        <authorList>
            <person name="Deangelis K."/>
            <person name="Huntemann M."/>
            <person name="Clum A."/>
            <person name="Wang J."/>
            <person name="Palaniappan K."/>
            <person name="Ritter S."/>
            <person name="Chen I.-M."/>
            <person name="Stamatis D."/>
            <person name="Reddy T."/>
            <person name="O'Malley R."/>
            <person name="Daum C."/>
            <person name="Ng V."/>
            <person name="Ivanova N."/>
            <person name="Kyrpides N."/>
            <person name="Woyke T."/>
        </authorList>
    </citation>
    <scope>NUCLEOTIDE SEQUENCE [LARGE SCALE GENOMIC DNA]</scope>
    <source>
        <strain evidence="9 10">GAS97</strain>
    </source>
</reference>
<gene>
    <name evidence="9" type="ORF">ABH943_000567</name>
</gene>
<evidence type="ECO:0000259" key="8">
    <source>
        <dbReference type="PROSITE" id="PS51695"/>
    </source>
</evidence>
<dbReference type="Pfam" id="PF09286">
    <property type="entry name" value="Pro-kuma_activ"/>
    <property type="match status" value="1"/>
</dbReference>
<dbReference type="InterPro" id="IPR036852">
    <property type="entry name" value="Peptidase_S8/S53_dom_sf"/>
</dbReference>
<feature type="active site" description="Charge relay system" evidence="7">
    <location>
        <position position="273"/>
    </location>
</feature>
<reference evidence="9 10" key="2">
    <citation type="submission" date="2024-11" db="EMBL/GenBank/DDBJ databases">
        <title>Using genomics to understand microbial adaptation to soil warming.</title>
        <authorList>
            <person name="Deangelis K.M. PhD."/>
        </authorList>
    </citation>
    <scope>NUCLEOTIDE SEQUENCE [LARGE SCALE GENOMIC DNA]</scope>
    <source>
        <strain evidence="9 10">GAS97</strain>
    </source>
</reference>
<keyword evidence="6" id="KW-0865">Zymogen</keyword>
<dbReference type="Proteomes" id="UP001620514">
    <property type="component" value="Unassembled WGS sequence"/>
</dbReference>
<dbReference type="Gene3D" id="3.40.50.200">
    <property type="entry name" value="Peptidase S8/S53 domain"/>
    <property type="match status" value="1"/>
</dbReference>